<dbReference type="EMBL" id="HACA01031352">
    <property type="protein sequence ID" value="CDW48713.1"/>
    <property type="molecule type" value="Transcribed_RNA"/>
</dbReference>
<protein>
    <submittedName>
        <fullName evidence="1">Uncharacterized protein</fullName>
    </submittedName>
</protein>
<sequence length="14" mass="1511">MSGPSKSSIKNNNF</sequence>
<proteinExistence type="predicted"/>
<accession>A0A0K2VDV8</accession>
<reference evidence="1" key="1">
    <citation type="submission" date="2014-05" db="EMBL/GenBank/DDBJ databases">
        <authorList>
            <person name="Chronopoulou M."/>
        </authorList>
    </citation>
    <scope>NUCLEOTIDE SEQUENCE</scope>
    <source>
        <tissue evidence="1">Whole organism</tissue>
    </source>
</reference>
<name>A0A0K2VDV8_LEPSM</name>
<evidence type="ECO:0000313" key="1">
    <source>
        <dbReference type="EMBL" id="CDW48713.1"/>
    </source>
</evidence>
<organism evidence="1">
    <name type="scientific">Lepeophtheirus salmonis</name>
    <name type="common">Salmon louse</name>
    <name type="synonym">Caligus salmonis</name>
    <dbReference type="NCBI Taxonomy" id="72036"/>
    <lineage>
        <taxon>Eukaryota</taxon>
        <taxon>Metazoa</taxon>
        <taxon>Ecdysozoa</taxon>
        <taxon>Arthropoda</taxon>
        <taxon>Crustacea</taxon>
        <taxon>Multicrustacea</taxon>
        <taxon>Hexanauplia</taxon>
        <taxon>Copepoda</taxon>
        <taxon>Siphonostomatoida</taxon>
        <taxon>Caligidae</taxon>
        <taxon>Lepeophtheirus</taxon>
    </lineage>
</organism>